<keyword evidence="2" id="KW-0067">ATP-binding</keyword>
<dbReference type="InterPro" id="IPR027417">
    <property type="entry name" value="P-loop_NTPase"/>
</dbReference>
<proteinExistence type="predicted"/>
<dbReference type="GO" id="GO:0005524">
    <property type="term" value="F:ATP binding"/>
    <property type="evidence" value="ECO:0007669"/>
    <property type="project" value="UniProtKB-KW"/>
</dbReference>
<dbReference type="RefSeq" id="WP_397077705.1">
    <property type="nucleotide sequence ID" value="NZ_JBITGY010000001.1"/>
</dbReference>
<reference evidence="2 3" key="1">
    <citation type="submission" date="2024-10" db="EMBL/GenBank/DDBJ databases">
        <title>The Natural Products Discovery Center: Release of the First 8490 Sequenced Strains for Exploring Actinobacteria Biosynthetic Diversity.</title>
        <authorList>
            <person name="Kalkreuter E."/>
            <person name="Kautsar S.A."/>
            <person name="Yang D."/>
            <person name="Bader C.D."/>
            <person name="Teijaro C.N."/>
            <person name="Fluegel L."/>
            <person name="Davis C.M."/>
            <person name="Simpson J.R."/>
            <person name="Lauterbach L."/>
            <person name="Steele A.D."/>
            <person name="Gui C."/>
            <person name="Meng S."/>
            <person name="Li G."/>
            <person name="Viehrig K."/>
            <person name="Ye F."/>
            <person name="Su P."/>
            <person name="Kiefer A.F."/>
            <person name="Nichols A."/>
            <person name="Cepeda A.J."/>
            <person name="Yan W."/>
            <person name="Fan B."/>
            <person name="Jiang Y."/>
            <person name="Adhikari A."/>
            <person name="Zheng C.-J."/>
            <person name="Schuster L."/>
            <person name="Cowan T.M."/>
            <person name="Smanski M.J."/>
            <person name="Chevrette M.G."/>
            <person name="De Carvalho L.P.S."/>
            <person name="Shen B."/>
        </authorList>
    </citation>
    <scope>NUCLEOTIDE SEQUENCE [LARGE SCALE GENOMIC DNA]</scope>
    <source>
        <strain evidence="2 3">NPDC050545</strain>
    </source>
</reference>
<dbReference type="Proteomes" id="UP001612741">
    <property type="component" value="Unassembled WGS sequence"/>
</dbReference>
<comment type="caution">
    <text evidence="2">The sequence shown here is derived from an EMBL/GenBank/DDBJ whole genome shotgun (WGS) entry which is preliminary data.</text>
</comment>
<accession>A0ABW7YJ42</accession>
<protein>
    <submittedName>
        <fullName evidence="2">ATP-binding protein</fullName>
    </submittedName>
</protein>
<sequence>MIMDLQILNSRQKYASIPLKYRGLTLDAYRPYSEGSKAALTAARDFVASFPQRCVSEPPEGSRDLVGKGLALIGDPGAGKTTLTAMILNEVIAAHDVSVTFVAYADFVSKLIEQMSVQKLAEKGDPRALDRYWQIDALKRRTFTSPLLGLDDVGKEHQTSSKFAEDEFDRLLRWRHRNALPVVLSSNIALTKWGTVYGRSMASFACEAFTEIPMSGKDLRRRA</sequence>
<dbReference type="InterPro" id="IPR002611">
    <property type="entry name" value="IstB_ATP-bd"/>
</dbReference>
<dbReference type="PANTHER" id="PTHR30050:SF4">
    <property type="entry name" value="ATP-BINDING PROTEIN RV3427C IN INSERTION SEQUENCE-RELATED"/>
    <property type="match status" value="1"/>
</dbReference>
<dbReference type="Pfam" id="PF01695">
    <property type="entry name" value="IstB_IS21"/>
    <property type="match status" value="1"/>
</dbReference>
<dbReference type="PANTHER" id="PTHR30050">
    <property type="entry name" value="CHROMOSOMAL REPLICATION INITIATOR PROTEIN DNAA"/>
    <property type="match status" value="1"/>
</dbReference>
<organism evidence="2 3">
    <name type="scientific">Nonomuraea typhae</name>
    <dbReference type="NCBI Taxonomy" id="2603600"/>
    <lineage>
        <taxon>Bacteria</taxon>
        <taxon>Bacillati</taxon>
        <taxon>Actinomycetota</taxon>
        <taxon>Actinomycetes</taxon>
        <taxon>Streptosporangiales</taxon>
        <taxon>Streptosporangiaceae</taxon>
        <taxon>Nonomuraea</taxon>
    </lineage>
</organism>
<gene>
    <name evidence="2" type="ORF">ACIBG2_00920</name>
</gene>
<keyword evidence="3" id="KW-1185">Reference proteome</keyword>
<dbReference type="EMBL" id="JBITGY010000001">
    <property type="protein sequence ID" value="MFI6495912.1"/>
    <property type="molecule type" value="Genomic_DNA"/>
</dbReference>
<evidence type="ECO:0000313" key="2">
    <source>
        <dbReference type="EMBL" id="MFI6495912.1"/>
    </source>
</evidence>
<dbReference type="Gene3D" id="3.40.50.300">
    <property type="entry name" value="P-loop containing nucleotide triphosphate hydrolases"/>
    <property type="match status" value="1"/>
</dbReference>
<evidence type="ECO:0000259" key="1">
    <source>
        <dbReference type="Pfam" id="PF01695"/>
    </source>
</evidence>
<dbReference type="SUPFAM" id="SSF52540">
    <property type="entry name" value="P-loop containing nucleoside triphosphate hydrolases"/>
    <property type="match status" value="1"/>
</dbReference>
<keyword evidence="2" id="KW-0547">Nucleotide-binding</keyword>
<evidence type="ECO:0000313" key="3">
    <source>
        <dbReference type="Proteomes" id="UP001612741"/>
    </source>
</evidence>
<feature type="domain" description="IstB-like ATP-binding" evidence="1">
    <location>
        <begin position="69"/>
        <end position="199"/>
    </location>
</feature>
<name>A0ABW7YJ42_9ACTN</name>